<dbReference type="SUPFAM" id="SSF50249">
    <property type="entry name" value="Nucleic acid-binding proteins"/>
    <property type="match status" value="1"/>
</dbReference>
<keyword evidence="4 7" id="KW-0233">DNA recombination</keyword>
<dbReference type="Proteomes" id="UP000590542">
    <property type="component" value="Unassembled WGS sequence"/>
</dbReference>
<proteinExistence type="inferred from homology"/>
<evidence type="ECO:0000256" key="6">
    <source>
        <dbReference type="ARBA" id="ARBA00033409"/>
    </source>
</evidence>
<comment type="function">
    <text evidence="7">Involved in DNA repair and RecF pathway recombination.</text>
</comment>
<dbReference type="Pfam" id="PF11967">
    <property type="entry name" value="RecO_N"/>
    <property type="match status" value="1"/>
</dbReference>
<dbReference type="Gene3D" id="1.20.1440.120">
    <property type="entry name" value="Recombination protein O, C-terminal domain"/>
    <property type="match status" value="1"/>
</dbReference>
<reference evidence="9 10" key="1">
    <citation type="journal article" date="2020" name="Biotechnol. Biofuels">
        <title>New insights from the biogas microbiome by comprehensive genome-resolved metagenomics of nearly 1600 species originating from multiple anaerobic digesters.</title>
        <authorList>
            <person name="Campanaro S."/>
            <person name="Treu L."/>
            <person name="Rodriguez-R L.M."/>
            <person name="Kovalovszki A."/>
            <person name="Ziels R.M."/>
            <person name="Maus I."/>
            <person name="Zhu X."/>
            <person name="Kougias P.G."/>
            <person name="Basile A."/>
            <person name="Luo G."/>
            <person name="Schluter A."/>
            <person name="Konstantinidis K.T."/>
            <person name="Angelidaki I."/>
        </authorList>
    </citation>
    <scope>NUCLEOTIDE SEQUENCE [LARGE SCALE GENOMIC DNA]</scope>
    <source>
        <strain evidence="9">AS27yjCOA_202</strain>
    </source>
</reference>
<dbReference type="Gene3D" id="2.40.50.140">
    <property type="entry name" value="Nucleic acid-binding proteins"/>
    <property type="match status" value="1"/>
</dbReference>
<keyword evidence="3 7" id="KW-0227">DNA damage</keyword>
<comment type="caution">
    <text evidence="9">The sequence shown here is derived from an EMBL/GenBank/DDBJ whole genome shotgun (WGS) entry which is preliminary data.</text>
</comment>
<dbReference type="EMBL" id="JAAZNV010000006">
    <property type="protein sequence ID" value="NMB91504.1"/>
    <property type="molecule type" value="Genomic_DNA"/>
</dbReference>
<organism evidence="9 10">
    <name type="scientific">candidate division WWE3 bacterium</name>
    <dbReference type="NCBI Taxonomy" id="2053526"/>
    <lineage>
        <taxon>Bacteria</taxon>
        <taxon>Katanobacteria</taxon>
    </lineage>
</organism>
<dbReference type="GO" id="GO:0006310">
    <property type="term" value="P:DNA recombination"/>
    <property type="evidence" value="ECO:0007669"/>
    <property type="project" value="UniProtKB-UniRule"/>
</dbReference>
<gene>
    <name evidence="7 9" type="primary">recO</name>
    <name evidence="9" type="ORF">GYA37_01490</name>
</gene>
<dbReference type="AlphaFoldDB" id="A0A7X9E6T7"/>
<dbReference type="InterPro" id="IPR042242">
    <property type="entry name" value="RecO_C"/>
</dbReference>
<comment type="similarity">
    <text evidence="1 7">Belongs to the RecO family.</text>
</comment>
<evidence type="ECO:0000256" key="1">
    <source>
        <dbReference type="ARBA" id="ARBA00007452"/>
    </source>
</evidence>
<evidence type="ECO:0000256" key="3">
    <source>
        <dbReference type="ARBA" id="ARBA00022763"/>
    </source>
</evidence>
<dbReference type="InterPro" id="IPR003717">
    <property type="entry name" value="RecO"/>
</dbReference>
<dbReference type="GO" id="GO:0006302">
    <property type="term" value="P:double-strand break repair"/>
    <property type="evidence" value="ECO:0007669"/>
    <property type="project" value="TreeGrafter"/>
</dbReference>
<sequence length="242" mass="28102">MKRYNTQAIVLKSIKYKDSDKIFTLLTKDYGKVSAIARGVRKINSRRSGNLDTLNLISISFYEDSHDMRSIEEVKTIKSFRNLKKDLEKSTKAYYIVELIHKSVEENEKVEDIFNLALQSLKTLDENKYSGGLIINFFELNLMKILGYQLTLNKCRKCERVLDNSWKKYFFNVDNGSFECEDCTKYGIEVSKGAAIEFLNVFNGKLTKESQEVDKEIDKILKIYISRKLESKFKSLEIGSMI</sequence>
<dbReference type="PANTHER" id="PTHR33991:SF1">
    <property type="entry name" value="DNA REPAIR PROTEIN RECO"/>
    <property type="match status" value="1"/>
</dbReference>
<name>A0A7X9E6T7_UNCKA</name>
<dbReference type="HAMAP" id="MF_00201">
    <property type="entry name" value="RecO"/>
    <property type="match status" value="1"/>
</dbReference>
<dbReference type="InterPro" id="IPR012340">
    <property type="entry name" value="NA-bd_OB-fold"/>
</dbReference>
<accession>A0A7X9E6T7</accession>
<evidence type="ECO:0000256" key="2">
    <source>
        <dbReference type="ARBA" id="ARBA00021310"/>
    </source>
</evidence>
<keyword evidence="5 7" id="KW-0234">DNA repair</keyword>
<evidence type="ECO:0000313" key="9">
    <source>
        <dbReference type="EMBL" id="NMB91504.1"/>
    </source>
</evidence>
<evidence type="ECO:0000313" key="10">
    <source>
        <dbReference type="Proteomes" id="UP000590542"/>
    </source>
</evidence>
<dbReference type="NCBIfam" id="TIGR00613">
    <property type="entry name" value="reco"/>
    <property type="match status" value="1"/>
</dbReference>
<dbReference type="InterPro" id="IPR037278">
    <property type="entry name" value="ARFGAP/RecO"/>
</dbReference>
<protein>
    <recommendedName>
        <fullName evidence="2 7">DNA repair protein RecO</fullName>
    </recommendedName>
    <alternativeName>
        <fullName evidence="6 7">Recombination protein O</fullName>
    </alternativeName>
</protein>
<dbReference type="Pfam" id="PF02565">
    <property type="entry name" value="RecO_C"/>
    <property type="match status" value="1"/>
</dbReference>
<evidence type="ECO:0000259" key="8">
    <source>
        <dbReference type="Pfam" id="PF11967"/>
    </source>
</evidence>
<dbReference type="SUPFAM" id="SSF57863">
    <property type="entry name" value="ArfGap/RecO-like zinc finger"/>
    <property type="match status" value="1"/>
</dbReference>
<dbReference type="GO" id="GO:0043590">
    <property type="term" value="C:bacterial nucleoid"/>
    <property type="evidence" value="ECO:0007669"/>
    <property type="project" value="TreeGrafter"/>
</dbReference>
<evidence type="ECO:0000256" key="4">
    <source>
        <dbReference type="ARBA" id="ARBA00023172"/>
    </source>
</evidence>
<evidence type="ECO:0000256" key="5">
    <source>
        <dbReference type="ARBA" id="ARBA00023204"/>
    </source>
</evidence>
<dbReference type="InterPro" id="IPR022572">
    <property type="entry name" value="DNA_rep/recomb_RecO_N"/>
</dbReference>
<feature type="domain" description="DNA replication/recombination mediator RecO N-terminal" evidence="8">
    <location>
        <begin position="1"/>
        <end position="80"/>
    </location>
</feature>
<dbReference type="PANTHER" id="PTHR33991">
    <property type="entry name" value="DNA REPAIR PROTEIN RECO"/>
    <property type="match status" value="1"/>
</dbReference>
<evidence type="ECO:0000256" key="7">
    <source>
        <dbReference type="HAMAP-Rule" id="MF_00201"/>
    </source>
</evidence>